<proteinExistence type="predicted"/>
<feature type="transmembrane region" description="Helical" evidence="1">
    <location>
        <begin position="12"/>
        <end position="37"/>
    </location>
</feature>
<keyword evidence="1" id="KW-1133">Transmembrane helix</keyword>
<evidence type="ECO:0000313" key="3">
    <source>
        <dbReference type="EMBL" id="TLS36933.1"/>
    </source>
</evidence>
<dbReference type="GO" id="GO:0004175">
    <property type="term" value="F:endopeptidase activity"/>
    <property type="evidence" value="ECO:0007669"/>
    <property type="project" value="UniProtKB-ARBA"/>
</dbReference>
<keyword evidence="3" id="KW-0645">Protease</keyword>
<reference evidence="3 4" key="1">
    <citation type="submission" date="2019-04" db="EMBL/GenBank/DDBJ databases">
        <title>Bacillus caeni sp. nov., a bacterium isolated from mangrove sediment.</title>
        <authorList>
            <person name="Huang H."/>
            <person name="Mo K."/>
            <person name="Hu Y."/>
        </authorList>
    </citation>
    <scope>NUCLEOTIDE SEQUENCE [LARGE SCALE GENOMIC DNA]</scope>
    <source>
        <strain evidence="3 4">HB172195</strain>
    </source>
</reference>
<dbReference type="InterPro" id="IPR003675">
    <property type="entry name" value="Rce1/LyrA-like_dom"/>
</dbReference>
<feature type="transmembrane region" description="Helical" evidence="1">
    <location>
        <begin position="103"/>
        <end position="122"/>
    </location>
</feature>
<dbReference type="Pfam" id="PF02517">
    <property type="entry name" value="Rce1-like"/>
    <property type="match status" value="1"/>
</dbReference>
<organism evidence="3 4">
    <name type="scientific">Exobacillus caeni</name>
    <dbReference type="NCBI Taxonomy" id="2574798"/>
    <lineage>
        <taxon>Bacteria</taxon>
        <taxon>Bacillati</taxon>
        <taxon>Bacillota</taxon>
        <taxon>Bacilli</taxon>
        <taxon>Bacillales</taxon>
        <taxon>Guptibacillaceae</taxon>
        <taxon>Exobacillus</taxon>
    </lineage>
</organism>
<accession>A0A5R9F7W3</accession>
<dbReference type="GO" id="GO:0006508">
    <property type="term" value="P:proteolysis"/>
    <property type="evidence" value="ECO:0007669"/>
    <property type="project" value="UniProtKB-KW"/>
</dbReference>
<sequence>MKFLIYLIGPTAMIFTGLQIFSSIPLTFLVFYGWLIAVPLINKEGRFYEKGNSVGRSLLIGLVSGFIFFLFIVGGLNWLHGYFIDIDYLADLLDQWGFSGNGVILLVLVLLVINPILEEFYWREFMHVKLKSKFTAFHTVWITSFFYALYHFLSVIPMFERPLNIVAVLPVFIAGVFWGYIREKTGTIIGTIVSHALGDLGIMFVYWFIVR</sequence>
<evidence type="ECO:0000313" key="4">
    <source>
        <dbReference type="Proteomes" id="UP000308230"/>
    </source>
</evidence>
<dbReference type="EMBL" id="SWLG01000008">
    <property type="protein sequence ID" value="TLS36933.1"/>
    <property type="molecule type" value="Genomic_DNA"/>
</dbReference>
<protein>
    <submittedName>
        <fullName evidence="3">CPBP family intramembrane metalloprotease</fullName>
    </submittedName>
</protein>
<dbReference type="AlphaFoldDB" id="A0A5R9F7W3"/>
<dbReference type="GO" id="GO:0080120">
    <property type="term" value="P:CAAX-box protein maturation"/>
    <property type="evidence" value="ECO:0007669"/>
    <property type="project" value="UniProtKB-ARBA"/>
</dbReference>
<feature type="transmembrane region" description="Helical" evidence="1">
    <location>
        <begin position="58"/>
        <end position="83"/>
    </location>
</feature>
<feature type="transmembrane region" description="Helical" evidence="1">
    <location>
        <begin position="188"/>
        <end position="209"/>
    </location>
</feature>
<gene>
    <name evidence="3" type="ORF">FCL54_13330</name>
</gene>
<dbReference type="OrthoDB" id="449657at2"/>
<keyword evidence="3" id="KW-0482">Metalloprotease</keyword>
<dbReference type="RefSeq" id="WP_138127130.1">
    <property type="nucleotide sequence ID" value="NZ_SWLG01000008.1"/>
</dbReference>
<keyword evidence="1" id="KW-0812">Transmembrane</keyword>
<keyword evidence="4" id="KW-1185">Reference proteome</keyword>
<name>A0A5R9F7W3_9BACL</name>
<dbReference type="GO" id="GO:0008237">
    <property type="term" value="F:metallopeptidase activity"/>
    <property type="evidence" value="ECO:0007669"/>
    <property type="project" value="UniProtKB-KW"/>
</dbReference>
<keyword evidence="3" id="KW-0378">Hydrolase</keyword>
<feature type="domain" description="CAAX prenyl protease 2/Lysostaphin resistance protein A-like" evidence="2">
    <location>
        <begin position="103"/>
        <end position="199"/>
    </location>
</feature>
<comment type="caution">
    <text evidence="3">The sequence shown here is derived from an EMBL/GenBank/DDBJ whole genome shotgun (WGS) entry which is preliminary data.</text>
</comment>
<evidence type="ECO:0000259" key="2">
    <source>
        <dbReference type="Pfam" id="PF02517"/>
    </source>
</evidence>
<dbReference type="Proteomes" id="UP000308230">
    <property type="component" value="Unassembled WGS sequence"/>
</dbReference>
<keyword evidence="1" id="KW-0472">Membrane</keyword>
<feature type="transmembrane region" description="Helical" evidence="1">
    <location>
        <begin position="134"/>
        <end position="156"/>
    </location>
</feature>
<feature type="transmembrane region" description="Helical" evidence="1">
    <location>
        <begin position="162"/>
        <end position="181"/>
    </location>
</feature>
<evidence type="ECO:0000256" key="1">
    <source>
        <dbReference type="SAM" id="Phobius"/>
    </source>
</evidence>